<keyword evidence="1" id="KW-1133">Transmembrane helix</keyword>
<evidence type="ECO:0000313" key="2">
    <source>
        <dbReference type="Proteomes" id="UP000095282"/>
    </source>
</evidence>
<dbReference type="AlphaFoldDB" id="A0A1I7TFA8"/>
<dbReference type="WBParaSite" id="Csp11.Scaffold599.g5385.t1">
    <property type="protein sequence ID" value="Csp11.Scaffold599.g5385.t1"/>
    <property type="gene ID" value="Csp11.Scaffold599.g5385"/>
</dbReference>
<feature type="transmembrane region" description="Helical" evidence="1">
    <location>
        <begin position="66"/>
        <end position="89"/>
    </location>
</feature>
<sequence length="160" mass="18255">MSALVLPKSTETGLKPIHLFNASALLSVIIGSFLCSFMGGSSLLALREMVSQTRASLRTIKMHKAFLISLFCQISVHGLMLGFPIMIYITSVIFNFDGNGMLFFRMLRETKFLLHMGKRENVFRYQQKRNELKCFSCWIRGNCDGLFAWNNEYTCNDTSQ</sequence>
<dbReference type="eggNOG" id="ENOG502TFMT">
    <property type="taxonomic scope" value="Eukaryota"/>
</dbReference>
<evidence type="ECO:0000256" key="1">
    <source>
        <dbReference type="SAM" id="Phobius"/>
    </source>
</evidence>
<dbReference type="InterPro" id="IPR019422">
    <property type="entry name" value="7TM_GPCR_serpentine_rcpt_Srh"/>
</dbReference>
<keyword evidence="1" id="KW-0812">Transmembrane</keyword>
<dbReference type="PANTHER" id="PTHR46891">
    <property type="entry name" value="SERPENTINE RECEPTOR, CLASS H-RELATED"/>
    <property type="match status" value="1"/>
</dbReference>
<evidence type="ECO:0000313" key="3">
    <source>
        <dbReference type="WBParaSite" id="Csp11.Scaffold599.g5385.t1"/>
    </source>
</evidence>
<dbReference type="PANTHER" id="PTHR46891:SF6">
    <property type="entry name" value="SERPENTINE RECEPTOR, CLASS H"/>
    <property type="match status" value="1"/>
</dbReference>
<reference evidence="3" key="1">
    <citation type="submission" date="2016-11" db="UniProtKB">
        <authorList>
            <consortium name="WormBaseParasite"/>
        </authorList>
    </citation>
    <scope>IDENTIFICATION</scope>
</reference>
<keyword evidence="1" id="KW-0472">Membrane</keyword>
<organism evidence="2 3">
    <name type="scientific">Caenorhabditis tropicalis</name>
    <dbReference type="NCBI Taxonomy" id="1561998"/>
    <lineage>
        <taxon>Eukaryota</taxon>
        <taxon>Metazoa</taxon>
        <taxon>Ecdysozoa</taxon>
        <taxon>Nematoda</taxon>
        <taxon>Chromadorea</taxon>
        <taxon>Rhabditida</taxon>
        <taxon>Rhabditina</taxon>
        <taxon>Rhabditomorpha</taxon>
        <taxon>Rhabditoidea</taxon>
        <taxon>Rhabditidae</taxon>
        <taxon>Peloderinae</taxon>
        <taxon>Caenorhabditis</taxon>
    </lineage>
</organism>
<dbReference type="Proteomes" id="UP000095282">
    <property type="component" value="Unplaced"/>
</dbReference>
<keyword evidence="2" id="KW-1185">Reference proteome</keyword>
<dbReference type="Pfam" id="PF10318">
    <property type="entry name" value="7TM_GPCR_Srh"/>
    <property type="match status" value="1"/>
</dbReference>
<proteinExistence type="predicted"/>
<protein>
    <submittedName>
        <fullName evidence="3">7TM_GPCR_Srx domain-containing protein</fullName>
    </submittedName>
</protein>
<name>A0A1I7TFA8_9PELO</name>
<accession>A0A1I7TFA8</accession>
<feature type="transmembrane region" description="Helical" evidence="1">
    <location>
        <begin position="20"/>
        <end position="46"/>
    </location>
</feature>